<feature type="compositionally biased region" description="Polar residues" evidence="1">
    <location>
        <begin position="464"/>
        <end position="479"/>
    </location>
</feature>
<feature type="region of interest" description="Disordered" evidence="1">
    <location>
        <begin position="968"/>
        <end position="996"/>
    </location>
</feature>
<feature type="region of interest" description="Disordered" evidence="1">
    <location>
        <begin position="322"/>
        <end position="346"/>
    </location>
</feature>
<dbReference type="Proteomes" id="UP000319663">
    <property type="component" value="Unassembled WGS sequence"/>
</dbReference>
<name>A0A507R238_MONPU</name>
<comment type="caution">
    <text evidence="2">The sequence shown here is derived from an EMBL/GenBank/DDBJ whole genome shotgun (WGS) entry which is preliminary data.</text>
</comment>
<reference evidence="2 3" key="1">
    <citation type="submission" date="2019-06" db="EMBL/GenBank/DDBJ databases">
        <title>Wine fermentation using esterase from Monascus purpureus.</title>
        <authorList>
            <person name="Geng C."/>
            <person name="Zhang Y."/>
        </authorList>
    </citation>
    <scope>NUCLEOTIDE SEQUENCE [LARGE SCALE GENOMIC DNA]</scope>
    <source>
        <strain evidence="2">HQ1</strain>
    </source>
</reference>
<feature type="compositionally biased region" description="Polar residues" evidence="1">
    <location>
        <begin position="985"/>
        <end position="996"/>
    </location>
</feature>
<gene>
    <name evidence="2" type="ORF">MPDQ_002781</name>
</gene>
<dbReference type="EMBL" id="VIFY01000019">
    <property type="protein sequence ID" value="TQB75488.1"/>
    <property type="molecule type" value="Genomic_DNA"/>
</dbReference>
<accession>A0A507R238</accession>
<evidence type="ECO:0000313" key="3">
    <source>
        <dbReference type="Proteomes" id="UP000319663"/>
    </source>
</evidence>
<protein>
    <submittedName>
        <fullName evidence="2">Uncharacterized protein</fullName>
    </submittedName>
</protein>
<dbReference type="AlphaFoldDB" id="A0A507R238"/>
<evidence type="ECO:0000256" key="1">
    <source>
        <dbReference type="SAM" id="MobiDB-lite"/>
    </source>
</evidence>
<feature type="compositionally biased region" description="Polar residues" evidence="1">
    <location>
        <begin position="365"/>
        <end position="382"/>
    </location>
</feature>
<dbReference type="STRING" id="5098.A0A507R238"/>
<feature type="region of interest" description="Disordered" evidence="1">
    <location>
        <begin position="419"/>
        <end position="483"/>
    </location>
</feature>
<sequence length="1199" mass="132352">MDEIFYKAEQFKPDDIITVKGNTDGFESELVKVMSEFIEEQKNKDLLDMPRVRQLEVPALLDDGMDPIVDSPKEVQGETLLALDSDSEEELVPNIIGGATKYWLSPGGGLGCFATGFRNVLAEVAKLTGTRISVIDNRKGIQISGKGSDVDDAFAKLAGLEKPLALIANPQSVNLAFTSEDTRLQIKSYGSLNNVALRRILTDPYASSNLGLHEAYVTVLIYYDVEAESFTVPENLRNPPHATNEPGQSRIWTDFTFQELGKGNTFINLQPSFEKDPQAVSTRIVASHPYLTAEKANLVNKWRADTGAAELLPEINDILQPTLSSEEAVPPPPAKKTPRIKTRRAVAPQGQIVKQVKPEIPSGTAPITSEKTKAIVSNSGRKSSLPPRRKWAMTYQPLSNNAAGTLDEKDGEPVSKALAEAAPDPSSVPVPQTPERKSRVPINFDASKYGLNSDSRYVSKDSKAGSTQKISSPSKTPNKSPRKQSLLVDVLAPTINLQPNIQPLISFDQPALVPQNLPILDSLEDLQDPCTQKQSVLNTANTSSSDEAMNESVLENKLAVLGSNRASDVTSMKEERTDDIEKRLSSLKSLAFRQEAEIGSNGGMRMGVQGPPRSRFADLDFMSVRIADLEKDDDTEGKPGIDELDSRKFHRTMLHKTAKLSEKAKAQKAKRQATLEDAWGWLKKPNKEANVPQSEKKAADDIKEKLSLGVAEAKSVKPAMPNFQEQQRLQVGTSMDDYIKHLFEALKPILDAAEYFPGTLTLECQVGLILIPLLPKTYRENTLISTSEWNRIFQPRNGLPPPTTKFINRLTTSGADVDYIVDMKRSKAEGKARLFEQEYTDYSVVYEYHCRTNADQILIITIDETGKFSVRGSTKTLGAVNLHFPRQTWDASIVVSGVMEHNSVNLEKDIRDAVQYIIDSLWVQPDRSLSRIFTRVPKDNKLAIEKVFMKRWTRHRYIRLGDALKDTDTLSPEDRGAETVEKSETYSSVDQTSATSQSSIENQDIFLQIMEVQDLFLGTNPLDPQAVRANCAPIREMVEKGRQWYEVSVVSPSIEAILKANSNLEMGERTDDWRSLDLLGNDASIVLPDSNATARPALSRVASVIGDAGLGEMLRLTKMVVEKIDGIGVFNVGPYIDRETAEEVNFAGPTVALSTVGPLVKAEAKGVDFDELESIKGVGSASQAIPPAKSRELEELEFW</sequence>
<feature type="region of interest" description="Disordered" evidence="1">
    <location>
        <begin position="359"/>
        <end position="390"/>
    </location>
</feature>
<organism evidence="2 3">
    <name type="scientific">Monascus purpureus</name>
    <name type="common">Red mold</name>
    <name type="synonym">Monascus anka</name>
    <dbReference type="NCBI Taxonomy" id="5098"/>
    <lineage>
        <taxon>Eukaryota</taxon>
        <taxon>Fungi</taxon>
        <taxon>Dikarya</taxon>
        <taxon>Ascomycota</taxon>
        <taxon>Pezizomycotina</taxon>
        <taxon>Eurotiomycetes</taxon>
        <taxon>Eurotiomycetidae</taxon>
        <taxon>Eurotiales</taxon>
        <taxon>Aspergillaceae</taxon>
        <taxon>Monascus</taxon>
    </lineage>
</organism>
<feature type="compositionally biased region" description="Basic and acidic residues" evidence="1">
    <location>
        <begin position="968"/>
        <end position="984"/>
    </location>
</feature>
<evidence type="ECO:0000313" key="2">
    <source>
        <dbReference type="EMBL" id="TQB75488.1"/>
    </source>
</evidence>
<keyword evidence="3" id="KW-1185">Reference proteome</keyword>
<proteinExistence type="predicted"/>